<accession>A0A0A7V223</accession>
<keyword evidence="2" id="KW-0238">DNA-binding</keyword>
<reference evidence="8" key="3">
    <citation type="submission" date="2016-05" db="EMBL/GenBank/DDBJ databases">
        <authorList>
            <person name="Dupont C."/>
            <person name="Santoro A."/>
        </authorList>
    </citation>
    <scope>NUCLEOTIDE SEQUENCE [LARGE SCALE GENOMIC DNA]</scope>
    <source>
        <strain evidence="8">U25</strain>
    </source>
</reference>
<evidence type="ECO:0000313" key="7">
    <source>
        <dbReference type="Proteomes" id="UP000030944"/>
    </source>
</evidence>
<dbReference type="EMBL" id="LXWN01000001">
    <property type="protein sequence ID" value="PTL88330.1"/>
    <property type="molecule type" value="Genomic_DNA"/>
</dbReference>
<dbReference type="Gene3D" id="3.30.70.920">
    <property type="match status" value="1"/>
</dbReference>
<dbReference type="InterPro" id="IPR011008">
    <property type="entry name" value="Dimeric_a/b-barrel"/>
</dbReference>
<dbReference type="InterPro" id="IPR019888">
    <property type="entry name" value="Tscrpt_reg_AsnC-like"/>
</dbReference>
<keyword evidence="3" id="KW-0804">Transcription</keyword>
<evidence type="ECO:0000256" key="2">
    <source>
        <dbReference type="ARBA" id="ARBA00023125"/>
    </source>
</evidence>
<dbReference type="AlphaFoldDB" id="A0A0A7V223"/>
<gene>
    <name evidence="6" type="ORF">A7X95_03490</name>
    <name evidence="5" type="ORF">T478_1131</name>
</gene>
<proteinExistence type="predicted"/>
<evidence type="ECO:0000256" key="1">
    <source>
        <dbReference type="ARBA" id="ARBA00023015"/>
    </source>
</evidence>
<dbReference type="GO" id="GO:0043565">
    <property type="term" value="F:sequence-specific DNA binding"/>
    <property type="evidence" value="ECO:0007669"/>
    <property type="project" value="InterPro"/>
</dbReference>
<reference evidence="5 7" key="1">
    <citation type="journal article" date="2015" name="Proc. Natl. Acad. Sci. U.S.A.">
        <title>Genomic and proteomic characterization of "Candidatus Nitrosopelagicus brevis": An ammonia-oxidizing archaeon from the open ocean.</title>
        <authorList>
            <person name="Santoro A.E."/>
            <person name="Dupont C.L."/>
            <person name="Richter R.A."/>
            <person name="Craig M.T."/>
            <person name="Carini P."/>
            <person name="McIlvin M.R."/>
            <person name="Yang Y."/>
            <person name="Orsi W.D."/>
            <person name="Moran D.M."/>
            <person name="Saito M.A."/>
        </authorList>
    </citation>
    <scope>NUCLEOTIDE SEQUENCE [LARGE SCALE GENOMIC DNA]</scope>
    <source>
        <strain evidence="5">CN25</strain>
        <strain evidence="7">V2</strain>
    </source>
</reference>
<dbReference type="PROSITE" id="PS50956">
    <property type="entry name" value="HTH_ASNC_2"/>
    <property type="match status" value="1"/>
</dbReference>
<feature type="domain" description="HTH asnC-type" evidence="4">
    <location>
        <begin position="4"/>
        <end position="65"/>
    </location>
</feature>
<dbReference type="Proteomes" id="UP000241022">
    <property type="component" value="Unassembled WGS sequence"/>
</dbReference>
<dbReference type="EMBL" id="CP007026">
    <property type="protein sequence ID" value="AJA93077.1"/>
    <property type="molecule type" value="Genomic_DNA"/>
</dbReference>
<evidence type="ECO:0000259" key="4">
    <source>
        <dbReference type="PROSITE" id="PS50956"/>
    </source>
</evidence>
<dbReference type="RefSeq" id="WP_048105850.1">
    <property type="nucleotide sequence ID" value="NZ_CP007026.1"/>
</dbReference>
<dbReference type="Proteomes" id="UP000030944">
    <property type="component" value="Chromosome"/>
</dbReference>
<organism evidence="5 7">
    <name type="scientific">Candidatus Nitrosopelagicus brevis</name>
    <dbReference type="NCBI Taxonomy" id="1410606"/>
    <lineage>
        <taxon>Archaea</taxon>
        <taxon>Nitrososphaerota</taxon>
    </lineage>
</organism>
<evidence type="ECO:0000313" key="5">
    <source>
        <dbReference type="EMBL" id="AJA93077.1"/>
    </source>
</evidence>
<reference evidence="6" key="2">
    <citation type="submission" date="2016-05" db="EMBL/GenBank/DDBJ databases">
        <authorList>
            <person name="Lavstsen T."/>
            <person name="Jespersen J.S."/>
        </authorList>
    </citation>
    <scope>NUCLEOTIDE SEQUENCE [LARGE SCALE GENOMIC DNA]</scope>
    <source>
        <strain evidence="6">U25</strain>
    </source>
</reference>
<dbReference type="SUPFAM" id="SSF46785">
    <property type="entry name" value="Winged helix' DNA-binding domain"/>
    <property type="match status" value="1"/>
</dbReference>
<dbReference type="PANTHER" id="PTHR43413:SF8">
    <property type="entry name" value="HTH-TYPE TRANSCRIPTIONAL REGULATOR PTR1"/>
    <property type="match status" value="1"/>
</dbReference>
<dbReference type="InterPro" id="IPR036388">
    <property type="entry name" value="WH-like_DNA-bd_sf"/>
</dbReference>
<dbReference type="Pfam" id="PF01037">
    <property type="entry name" value="AsnC_trans_reg"/>
    <property type="match status" value="1"/>
</dbReference>
<dbReference type="InterPro" id="IPR050684">
    <property type="entry name" value="HTH-Siroheme_Decarb"/>
</dbReference>
<dbReference type="InterPro" id="IPR000485">
    <property type="entry name" value="AsnC-type_HTH_dom"/>
</dbReference>
<keyword evidence="8" id="KW-1185">Reference proteome</keyword>
<evidence type="ECO:0000256" key="3">
    <source>
        <dbReference type="ARBA" id="ARBA00023163"/>
    </source>
</evidence>
<dbReference type="OrthoDB" id="6762at2157"/>
<dbReference type="GeneID" id="24817014"/>
<dbReference type="Gene3D" id="1.10.10.10">
    <property type="entry name" value="Winged helix-like DNA-binding domain superfamily/Winged helix DNA-binding domain"/>
    <property type="match status" value="1"/>
</dbReference>
<protein>
    <submittedName>
        <fullName evidence="5 6">Transcriptional regulator</fullName>
    </submittedName>
</protein>
<dbReference type="KEGG" id="nbv:T478_1131"/>
<sequence>MAKVDDLDLKLLSELKKDGSISIPLLAKKLNINASVLYSRIKRLIKKKMIKKFTIDIDESQLGFGVKAYVGINRDPKFKTEIHENLLEIPEIDRIIEVTGRFDLMVGALAEDLEQLHSIVVDKIGKIDGIQNTETFVELERTEKSPTYLSS</sequence>
<dbReference type="Pfam" id="PF13412">
    <property type="entry name" value="HTH_24"/>
    <property type="match status" value="1"/>
</dbReference>
<dbReference type="PANTHER" id="PTHR43413">
    <property type="entry name" value="TRANSCRIPTIONAL REGULATOR, ASNC FAMILY"/>
    <property type="match status" value="1"/>
</dbReference>
<dbReference type="SUPFAM" id="SSF54909">
    <property type="entry name" value="Dimeric alpha+beta barrel"/>
    <property type="match status" value="1"/>
</dbReference>
<keyword evidence="1" id="KW-0805">Transcription regulation</keyword>
<dbReference type="InterPro" id="IPR019887">
    <property type="entry name" value="Tscrpt_reg_AsnC/Lrp_C"/>
</dbReference>
<dbReference type="InterPro" id="IPR036390">
    <property type="entry name" value="WH_DNA-bd_sf"/>
</dbReference>
<name>A0A0A7V223_9ARCH</name>
<reference evidence="6 8" key="4">
    <citation type="submission" date="2018-04" db="EMBL/GenBank/DDBJ databases">
        <title>Transcriptomics of ammonia oxidizing archaea.</title>
        <authorList>
            <person name="Carini P."/>
        </authorList>
    </citation>
    <scope>NUCLEOTIDE SEQUENCE [LARGE SCALE GENOMIC DNA]</scope>
    <source>
        <strain evidence="6 8">U25</strain>
    </source>
</reference>
<dbReference type="HOGENOM" id="CLU_091233_5_4_2"/>
<dbReference type="PRINTS" id="PR00033">
    <property type="entry name" value="HTHASNC"/>
</dbReference>
<dbReference type="STRING" id="1410606.T478_1131"/>
<evidence type="ECO:0000313" key="6">
    <source>
        <dbReference type="EMBL" id="PTL88330.1"/>
    </source>
</evidence>
<evidence type="ECO:0000313" key="8">
    <source>
        <dbReference type="Proteomes" id="UP000241022"/>
    </source>
</evidence>
<dbReference type="SMART" id="SM00344">
    <property type="entry name" value="HTH_ASNC"/>
    <property type="match status" value="1"/>
</dbReference>